<reference evidence="1 2" key="1">
    <citation type="submission" date="2016-10" db="EMBL/GenBank/DDBJ databases">
        <authorList>
            <person name="de Groot N.N."/>
        </authorList>
    </citation>
    <scope>NUCLEOTIDE SEQUENCE [LARGE SCALE GENOMIC DNA]</scope>
    <source>
        <strain evidence="1 2">DSM 22012</strain>
    </source>
</reference>
<dbReference type="InterPro" id="IPR011664">
    <property type="entry name" value="Abi_system_AbiD/AbiF-like"/>
</dbReference>
<gene>
    <name evidence="1" type="ORF">SAMN05444390_101715</name>
</gene>
<dbReference type="InterPro" id="IPR017034">
    <property type="entry name" value="Abi_system_AbiD/AbiF"/>
</dbReference>
<accession>A0A1H5VEL0</accession>
<dbReference type="Pfam" id="PF07751">
    <property type="entry name" value="Abi_2"/>
    <property type="match status" value="1"/>
</dbReference>
<proteinExistence type="predicted"/>
<evidence type="ECO:0000313" key="2">
    <source>
        <dbReference type="Proteomes" id="UP000236745"/>
    </source>
</evidence>
<organism evidence="1 2">
    <name type="scientific">Marinobacterium lutimaris</name>
    <dbReference type="NCBI Taxonomy" id="568106"/>
    <lineage>
        <taxon>Bacteria</taxon>
        <taxon>Pseudomonadati</taxon>
        <taxon>Pseudomonadota</taxon>
        <taxon>Gammaproteobacteria</taxon>
        <taxon>Oceanospirillales</taxon>
        <taxon>Oceanospirillaceae</taxon>
        <taxon>Marinobacterium</taxon>
    </lineage>
</organism>
<protein>
    <submittedName>
        <fullName evidence="1">Abortive infection bacteriophage resistance protein</fullName>
    </submittedName>
</protein>
<dbReference type="RefSeq" id="WP_104001677.1">
    <property type="nucleotide sequence ID" value="NZ_FNVQ01000001.1"/>
</dbReference>
<dbReference type="OrthoDB" id="5363652at2"/>
<name>A0A1H5VEL0_9GAMM</name>
<dbReference type="PIRSF" id="PIRSF034934">
    <property type="entry name" value="AbiF_AbiD"/>
    <property type="match status" value="1"/>
</dbReference>
<dbReference type="AlphaFoldDB" id="A0A1H5VEL0"/>
<sequence>MGYGKPWLSIEEQLAKLEQNGLSVTDHAKALQYLQRVGYYRLSGYWFPFRERTGKACRYPEKPGKPSKLEKRVQCFPLDKFKSGLSFQDAVDLYVFDKRLRLLVMDALERIEIALRVDISHTLGARDPFAYLNPEHLDQTFTRFIDPKTGLSHHHAWLANHARLIQRSREDFIKHNKERYGFPIAIWVACEVWDFGCMSKLFDGLKPGDQDQISQRYGISNGGVFASWLRSLNYLRNVCAHHSRLWNRNIVDQPKKPGAEEALYFAVGWESPHIQARPFLLLCIVQFLLQTVNPASTWWQRLTAHLISFPLNSSDPALTLEAMGVIKGWNDWEW</sequence>
<keyword evidence="2" id="KW-1185">Reference proteome</keyword>
<dbReference type="Proteomes" id="UP000236745">
    <property type="component" value="Unassembled WGS sequence"/>
</dbReference>
<evidence type="ECO:0000313" key="1">
    <source>
        <dbReference type="EMBL" id="SEF85802.1"/>
    </source>
</evidence>
<dbReference type="EMBL" id="FNVQ01000001">
    <property type="protein sequence ID" value="SEF85802.1"/>
    <property type="molecule type" value="Genomic_DNA"/>
</dbReference>